<protein>
    <recommendedName>
        <fullName evidence="2">YbbR family protein</fullName>
    </recommendedName>
</protein>
<dbReference type="EMBL" id="AP011672">
    <property type="protein sequence ID" value="BAL53949.1"/>
    <property type="molecule type" value="Genomic_DNA"/>
</dbReference>
<accession>H5SCR3</accession>
<proteinExistence type="predicted"/>
<dbReference type="AlphaFoldDB" id="H5SCR3"/>
<organism evidence="1">
    <name type="scientific">uncultured Planctomycetota bacterium</name>
    <dbReference type="NCBI Taxonomy" id="120965"/>
    <lineage>
        <taxon>Bacteria</taxon>
        <taxon>Pseudomonadati</taxon>
        <taxon>Planctomycetota</taxon>
        <taxon>environmental samples</taxon>
    </lineage>
</organism>
<name>H5SCR3_9BACT</name>
<evidence type="ECO:0008006" key="2">
    <source>
        <dbReference type="Google" id="ProtNLM"/>
    </source>
</evidence>
<reference evidence="1" key="1">
    <citation type="journal article" date="2005" name="Environ. Microbiol.">
        <title>Genetic and functional properties of uncultivated thermophilic crenarchaeotes from a subsurface gold mine as revealed by analysis of genome fragments.</title>
        <authorList>
            <person name="Nunoura T."/>
            <person name="Hirayama H."/>
            <person name="Takami H."/>
            <person name="Oida H."/>
            <person name="Nishi S."/>
            <person name="Shimamura S."/>
            <person name="Suzuki Y."/>
            <person name="Inagaki F."/>
            <person name="Takai K."/>
            <person name="Nealson K.H."/>
            <person name="Horikoshi K."/>
        </authorList>
    </citation>
    <scope>NUCLEOTIDE SEQUENCE</scope>
</reference>
<gene>
    <name evidence="1" type="ORF">HGMM_F11F07C21</name>
</gene>
<evidence type="ECO:0000313" key="1">
    <source>
        <dbReference type="EMBL" id="BAL53949.1"/>
    </source>
</evidence>
<sequence length="372" mass="41925">MDRLHAAWGARANMTRTLWHKREPSETEKLTWWQRISTPFVAVGLAIVLWLYMRSRDLEVLDNYPVPVEISLAPSQAEWYELELGGASEVRVSFIGPPSRIRELRTRLQSGQLRVQRTISVPEERQSDARYVDVIRIDQQDLEGLAGVQAVIAEKTNRIPVTLRRIIDKQLPVQFQHTGGDRVERTVIEPSTVLVRGPKEVLDREEVLPTQLYQVPLRLADEQNRPLERSVSVPLVSELGGRAIRVSPDRVQVRFVLRPKRRLLELTDVPVHFLTPAGFAFRPQFTSPRAGLITLRVLAPAADSPAGIKAYVDFTSPGRTFSRGLYPEEPIQVQLPPGYELAQEPPRISVELVPLEGTGQPAVSPLSVPRLP</sequence>
<reference evidence="1" key="2">
    <citation type="journal article" date="2012" name="PLoS ONE">
        <title>A Deeply Branching Thermophilic Bacterium with an Ancient Acetyl-CoA Pathway Dominates a Subsurface Ecosystem.</title>
        <authorList>
            <person name="Takami H."/>
            <person name="Noguchi H."/>
            <person name="Takaki Y."/>
            <person name="Uchiyama I."/>
            <person name="Toyoda A."/>
            <person name="Nishi S."/>
            <person name="Chee G.-J."/>
            <person name="Arai W."/>
            <person name="Nunoura T."/>
            <person name="Itoh T."/>
            <person name="Hattori M."/>
            <person name="Takai K."/>
        </authorList>
    </citation>
    <scope>NUCLEOTIDE SEQUENCE</scope>
</reference>